<keyword evidence="9 12" id="KW-0472">Membrane</keyword>
<evidence type="ECO:0000259" key="13">
    <source>
        <dbReference type="Pfam" id="PF00082"/>
    </source>
</evidence>
<comment type="similarity">
    <text evidence="2 10">Belongs to the peptidase S8 family.</text>
</comment>
<evidence type="ECO:0000313" key="14">
    <source>
        <dbReference type="EMBL" id="MEX3741255.1"/>
    </source>
</evidence>
<dbReference type="InterPro" id="IPR000209">
    <property type="entry name" value="Peptidase_S8/S53_dom"/>
</dbReference>
<dbReference type="GO" id="GO:0008233">
    <property type="term" value="F:peptidase activity"/>
    <property type="evidence" value="ECO:0007669"/>
    <property type="project" value="UniProtKB-KW"/>
</dbReference>
<dbReference type="PANTHER" id="PTHR43806">
    <property type="entry name" value="PEPTIDASE S8"/>
    <property type="match status" value="1"/>
</dbReference>
<dbReference type="RefSeq" id="WP_368573888.1">
    <property type="nucleotide sequence ID" value="NZ_JBDLOU010000062.1"/>
</dbReference>
<comment type="subcellular location">
    <subcellularLocation>
        <location evidence="1">Cell membrane</location>
        <topology evidence="1">Single-pass membrane protein</topology>
    </subcellularLocation>
</comment>
<evidence type="ECO:0000256" key="2">
    <source>
        <dbReference type="ARBA" id="ARBA00011073"/>
    </source>
</evidence>
<dbReference type="InterPro" id="IPR036852">
    <property type="entry name" value="Peptidase_S8/S53_dom_sf"/>
</dbReference>
<keyword evidence="6 10" id="KW-0378">Hydrolase</keyword>
<feature type="active site" description="Charge relay system" evidence="10">
    <location>
        <position position="151"/>
    </location>
</feature>
<feature type="transmembrane region" description="Helical" evidence="12">
    <location>
        <begin position="460"/>
        <end position="484"/>
    </location>
</feature>
<dbReference type="Gene3D" id="3.40.50.200">
    <property type="entry name" value="Peptidase S8/S53 domain"/>
    <property type="match status" value="1"/>
</dbReference>
<keyword evidence="15" id="KW-1185">Reference proteome</keyword>
<dbReference type="InterPro" id="IPR022398">
    <property type="entry name" value="Peptidase_S8_His-AS"/>
</dbReference>
<dbReference type="PROSITE" id="PS51892">
    <property type="entry name" value="SUBTILASE"/>
    <property type="match status" value="1"/>
</dbReference>
<dbReference type="GO" id="GO:0006508">
    <property type="term" value="P:proteolysis"/>
    <property type="evidence" value="ECO:0007669"/>
    <property type="project" value="UniProtKB-KW"/>
</dbReference>
<dbReference type="InterPro" id="IPR050131">
    <property type="entry name" value="Peptidase_S8_subtilisin-like"/>
</dbReference>
<keyword evidence="7 10" id="KW-0720">Serine protease</keyword>
<dbReference type="PRINTS" id="PR00723">
    <property type="entry name" value="SUBTILISIN"/>
</dbReference>
<keyword evidence="3" id="KW-1003">Cell membrane</keyword>
<reference evidence="14 15" key="1">
    <citation type="submission" date="2024-04" db="EMBL/GenBank/DDBJ databases">
        <title>Genomic Markers of Mycobacteria.</title>
        <authorList>
            <person name="Soliman M.S."/>
            <person name="Elkholy A."/>
            <person name="Soliman N.S."/>
            <person name="Abbas A."/>
            <person name="Khayrat S."/>
            <person name="Shawky S."/>
        </authorList>
    </citation>
    <scope>NUCLEOTIDE SEQUENCE [LARGE SCALE GENOMIC DNA]</scope>
    <source>
        <strain evidence="14 15">Egy-CU-AM5</strain>
    </source>
</reference>
<sequence>MLVAAQPVLPGEKPMMMNRRRWTHSAAALASVAALVGTAPLVTGTAQAINPPTIDPAAVPTDTEARPGEPLRMAHGCAVTGVLPNSDLGAPGPSQAFMNLPELWKSAGKGEGQSVAVIDTGISPGPRLPHLRGGGDYIEENSDGLRDCDSHGTIIASIIGGAPSEADGFVGVAPGAEIISIRQSSDAFVPANPTSGDIDSDRRAGTVANLAKAVVRAADSGAKVLNMSIVACVPVLKPVDQTTLGAAIRYAAVEKDVVIVAAAGNRGNKDCGNQNPDIDAVTADPEQYRNWRGVVTISTPAWFSDYVLSVSATDGTGQPAIDDQKNEISLLGPWIGVAAPGVAIQGFNEKGELINATFNPEKGVLLPMNGTSFSAAYVSGLATLIRAKYPNLTAHQVIDRIKQTAHSPAAVVDNRVGYGAINPVAALNYDVPEADPQPKENLSRPLHVAPPPPPPDRRPMTVALIGSGVLVGGSLLALAVVLLVRRKEQS</sequence>
<feature type="region of interest" description="Disordered" evidence="11">
    <location>
        <begin position="432"/>
        <end position="458"/>
    </location>
</feature>
<evidence type="ECO:0000256" key="5">
    <source>
        <dbReference type="ARBA" id="ARBA00022692"/>
    </source>
</evidence>
<feature type="active site" description="Charge relay system" evidence="10">
    <location>
        <position position="119"/>
    </location>
</feature>
<dbReference type="NCBIfam" id="TIGR03921">
    <property type="entry name" value="T7SS_mycosin"/>
    <property type="match status" value="1"/>
</dbReference>
<evidence type="ECO:0000256" key="7">
    <source>
        <dbReference type="ARBA" id="ARBA00022825"/>
    </source>
</evidence>
<dbReference type="PROSITE" id="PS00137">
    <property type="entry name" value="SUBTILASE_HIS"/>
    <property type="match status" value="1"/>
</dbReference>
<feature type="domain" description="Peptidase S8/S53" evidence="13">
    <location>
        <begin position="110"/>
        <end position="419"/>
    </location>
</feature>
<protein>
    <submittedName>
        <fullName evidence="14">Type VII secretion-associated serine protease mycosin</fullName>
    </submittedName>
</protein>
<evidence type="ECO:0000256" key="10">
    <source>
        <dbReference type="PROSITE-ProRule" id="PRU01240"/>
    </source>
</evidence>
<organism evidence="14 15">
    <name type="scientific">Mycolicibacterium porcinum</name>
    <dbReference type="NCBI Taxonomy" id="39693"/>
    <lineage>
        <taxon>Bacteria</taxon>
        <taxon>Bacillati</taxon>
        <taxon>Actinomycetota</taxon>
        <taxon>Actinomycetes</taxon>
        <taxon>Mycobacteriales</taxon>
        <taxon>Mycobacteriaceae</taxon>
        <taxon>Mycolicibacterium</taxon>
    </lineage>
</organism>
<evidence type="ECO:0000256" key="9">
    <source>
        <dbReference type="ARBA" id="ARBA00023136"/>
    </source>
</evidence>
<dbReference type="InterPro" id="IPR023834">
    <property type="entry name" value="T7SS_pept_S8A_mycosin"/>
</dbReference>
<evidence type="ECO:0000256" key="8">
    <source>
        <dbReference type="ARBA" id="ARBA00022989"/>
    </source>
</evidence>
<feature type="active site" description="Charge relay system" evidence="10">
    <location>
        <position position="372"/>
    </location>
</feature>
<evidence type="ECO:0000313" key="15">
    <source>
        <dbReference type="Proteomes" id="UP001558474"/>
    </source>
</evidence>
<proteinExistence type="inferred from homology"/>
<keyword evidence="4 10" id="KW-0645">Protease</keyword>
<dbReference type="PANTHER" id="PTHR43806:SF11">
    <property type="entry name" value="CEREVISIN-RELATED"/>
    <property type="match status" value="1"/>
</dbReference>
<keyword evidence="8 12" id="KW-1133">Transmembrane helix</keyword>
<accession>A0ABV3VIM9</accession>
<dbReference type="Proteomes" id="UP001558474">
    <property type="component" value="Unassembled WGS sequence"/>
</dbReference>
<evidence type="ECO:0000256" key="12">
    <source>
        <dbReference type="SAM" id="Phobius"/>
    </source>
</evidence>
<evidence type="ECO:0000256" key="1">
    <source>
        <dbReference type="ARBA" id="ARBA00004162"/>
    </source>
</evidence>
<dbReference type="EMBL" id="JBDLOU010000062">
    <property type="protein sequence ID" value="MEX3741255.1"/>
    <property type="molecule type" value="Genomic_DNA"/>
</dbReference>
<keyword evidence="5 12" id="KW-0812">Transmembrane</keyword>
<dbReference type="SUPFAM" id="SSF52743">
    <property type="entry name" value="Subtilisin-like"/>
    <property type="match status" value="1"/>
</dbReference>
<evidence type="ECO:0000256" key="6">
    <source>
        <dbReference type="ARBA" id="ARBA00022801"/>
    </source>
</evidence>
<name>A0ABV3VIM9_9MYCO</name>
<evidence type="ECO:0000256" key="4">
    <source>
        <dbReference type="ARBA" id="ARBA00022670"/>
    </source>
</evidence>
<evidence type="ECO:0000256" key="11">
    <source>
        <dbReference type="SAM" id="MobiDB-lite"/>
    </source>
</evidence>
<dbReference type="InterPro" id="IPR015500">
    <property type="entry name" value="Peptidase_S8_subtilisin-rel"/>
</dbReference>
<gene>
    <name evidence="14" type="primary">mycP</name>
    <name evidence="14" type="ORF">ABFW12_23795</name>
</gene>
<comment type="caution">
    <text evidence="14">The sequence shown here is derived from an EMBL/GenBank/DDBJ whole genome shotgun (WGS) entry which is preliminary data.</text>
</comment>
<dbReference type="Pfam" id="PF00082">
    <property type="entry name" value="Peptidase_S8"/>
    <property type="match status" value="1"/>
</dbReference>
<evidence type="ECO:0000256" key="3">
    <source>
        <dbReference type="ARBA" id="ARBA00022475"/>
    </source>
</evidence>